<sequence length="418" mass="45979">MVIAMPMVHGIDESPQAVEKWFEELGQMKEKVTKIHFYLHNTVSGNNISAVEVAQANITSQSPTNFGSIYVVDHPLTVGPELNSTILGQAQRMNAYTGLQEVDIQITRNFVFTSEKYNGSTLSVLAQESILHTYREMPIIGGSGVFRLARGIATAQTYSVNTTSSNAVIEFHSKYLFNPTDMSTKSVTIEKLKLCFTSIDLLMLEEDVWPGVTPRGLKFTTSTLIKVVDIVATILVLCSMVIAMPMVHGIDESPQAVEKWFEELGRMKEKVTKIHFYLHDTVNGNNISAVEVAGANITSQSPTANFGSVYVVDDPLTVGPELNSTILGRAQGMYAYSGIQEVDIQISWNFVFTSGKYNGSTLSVLAQDPIFHTYREMPIVGGSGVFRLARGIATAQTYSVNITSLNAVLEFHVIVIHY</sequence>
<evidence type="ECO:0000256" key="1">
    <source>
        <dbReference type="ARBA" id="ARBA00010746"/>
    </source>
</evidence>
<dbReference type="Proteomes" id="UP000626092">
    <property type="component" value="Unassembled WGS sequence"/>
</dbReference>
<dbReference type="Pfam" id="PF03018">
    <property type="entry name" value="Dirigent"/>
    <property type="match status" value="2"/>
</dbReference>
<organism evidence="5 6">
    <name type="scientific">Rhododendron simsii</name>
    <name type="common">Sims's rhododendron</name>
    <dbReference type="NCBI Taxonomy" id="118357"/>
    <lineage>
        <taxon>Eukaryota</taxon>
        <taxon>Viridiplantae</taxon>
        <taxon>Streptophyta</taxon>
        <taxon>Embryophyta</taxon>
        <taxon>Tracheophyta</taxon>
        <taxon>Spermatophyta</taxon>
        <taxon>Magnoliopsida</taxon>
        <taxon>eudicotyledons</taxon>
        <taxon>Gunneridae</taxon>
        <taxon>Pentapetalae</taxon>
        <taxon>asterids</taxon>
        <taxon>Ericales</taxon>
        <taxon>Ericaceae</taxon>
        <taxon>Ericoideae</taxon>
        <taxon>Rhodoreae</taxon>
        <taxon>Rhododendron</taxon>
    </lineage>
</organism>
<name>A0A834G7J2_RHOSS</name>
<keyword evidence="3 4" id="KW-0964">Secreted</keyword>
<evidence type="ECO:0000256" key="4">
    <source>
        <dbReference type="RuleBase" id="RU363099"/>
    </source>
</evidence>
<dbReference type="Gene3D" id="2.40.480.10">
    <property type="entry name" value="Allene oxide cyclase-like"/>
    <property type="match status" value="2"/>
</dbReference>
<evidence type="ECO:0000313" key="6">
    <source>
        <dbReference type="Proteomes" id="UP000626092"/>
    </source>
</evidence>
<comment type="similarity">
    <text evidence="1 4">Belongs to the plant dirigent protein family.</text>
</comment>
<proteinExistence type="inferred from homology"/>
<evidence type="ECO:0000313" key="5">
    <source>
        <dbReference type="EMBL" id="KAF7126426.1"/>
    </source>
</evidence>
<keyword evidence="6" id="KW-1185">Reference proteome</keyword>
<comment type="function">
    <text evidence="4">Dirigent proteins impart stereoselectivity on the phenoxy radical-coupling reaction, yielding optically active lignans from two molecules of coniferyl alcohol in the biosynthesis of lignans, flavonolignans, and alkaloids and thus plays a central role in plant secondary metabolism.</text>
</comment>
<dbReference type="EMBL" id="WJXA01000011">
    <property type="protein sequence ID" value="KAF7126426.1"/>
    <property type="molecule type" value="Genomic_DNA"/>
</dbReference>
<accession>A0A834G7J2</accession>
<dbReference type="InterPro" id="IPR044859">
    <property type="entry name" value="Allene_oxi_cyc_Dirigent"/>
</dbReference>
<evidence type="ECO:0000256" key="2">
    <source>
        <dbReference type="ARBA" id="ARBA00011738"/>
    </source>
</evidence>
<dbReference type="PANTHER" id="PTHR21495">
    <property type="entry name" value="NUCLEOPORIN-RELATED"/>
    <property type="match status" value="1"/>
</dbReference>
<evidence type="ECO:0000256" key="3">
    <source>
        <dbReference type="ARBA" id="ARBA00022525"/>
    </source>
</evidence>
<dbReference type="AlphaFoldDB" id="A0A834G7J2"/>
<comment type="caution">
    <text evidence="5">The sequence shown here is derived from an EMBL/GenBank/DDBJ whole genome shotgun (WGS) entry which is preliminary data.</text>
</comment>
<dbReference type="GO" id="GO:0009699">
    <property type="term" value="P:phenylpropanoid biosynthetic process"/>
    <property type="evidence" value="ECO:0007669"/>
    <property type="project" value="UniProtKB-ARBA"/>
</dbReference>
<reference evidence="5" key="1">
    <citation type="submission" date="2019-11" db="EMBL/GenBank/DDBJ databases">
        <authorList>
            <person name="Liu Y."/>
            <person name="Hou J."/>
            <person name="Li T.-Q."/>
            <person name="Guan C.-H."/>
            <person name="Wu X."/>
            <person name="Wu H.-Z."/>
            <person name="Ling F."/>
            <person name="Zhang R."/>
            <person name="Shi X.-G."/>
            <person name="Ren J.-P."/>
            <person name="Chen E.-F."/>
            <person name="Sun J.-M."/>
        </authorList>
    </citation>
    <scope>NUCLEOTIDE SEQUENCE</scope>
    <source>
        <strain evidence="5">Adult_tree_wgs_1</strain>
        <tissue evidence="5">Leaves</tissue>
    </source>
</reference>
<dbReference type="GO" id="GO:0048046">
    <property type="term" value="C:apoplast"/>
    <property type="evidence" value="ECO:0007669"/>
    <property type="project" value="UniProtKB-SubCell"/>
</dbReference>
<comment type="subcellular location">
    <subcellularLocation>
        <location evidence="4">Secreted</location>
        <location evidence="4">Extracellular space</location>
        <location evidence="4">Apoplast</location>
    </subcellularLocation>
</comment>
<dbReference type="OrthoDB" id="1864232at2759"/>
<comment type="subunit">
    <text evidence="2 4">Homodimer.</text>
</comment>
<dbReference type="InterPro" id="IPR004265">
    <property type="entry name" value="Dirigent"/>
</dbReference>
<protein>
    <recommendedName>
        <fullName evidence="4">Dirigent protein</fullName>
    </recommendedName>
</protein>
<gene>
    <name evidence="5" type="ORF">RHSIM_Rhsim11G0189800</name>
</gene>
<keyword evidence="4" id="KW-0052">Apoplast</keyword>